<dbReference type="Proteomes" id="UP000823860">
    <property type="component" value="Unassembled WGS sequence"/>
</dbReference>
<comment type="caution">
    <text evidence="1">The sequence shown here is derived from an EMBL/GenBank/DDBJ whole genome shotgun (WGS) entry which is preliminary data.</text>
</comment>
<dbReference type="Pfam" id="PF13189">
    <property type="entry name" value="Cytidylate_kin2"/>
    <property type="match status" value="1"/>
</dbReference>
<evidence type="ECO:0000313" key="2">
    <source>
        <dbReference type="Proteomes" id="UP000823860"/>
    </source>
</evidence>
<dbReference type="EMBL" id="DWZE01000039">
    <property type="protein sequence ID" value="HJA82917.1"/>
    <property type="molecule type" value="Genomic_DNA"/>
</dbReference>
<dbReference type="Gene3D" id="3.40.50.300">
    <property type="entry name" value="P-loop containing nucleotide triphosphate hydrolases"/>
    <property type="match status" value="1"/>
</dbReference>
<gene>
    <name evidence="1" type="ORF">H9785_02920</name>
</gene>
<keyword evidence="1" id="KW-0418">Kinase</keyword>
<evidence type="ECO:0000313" key="1">
    <source>
        <dbReference type="EMBL" id="HJA82917.1"/>
    </source>
</evidence>
<proteinExistence type="predicted"/>
<organism evidence="1 2">
    <name type="scientific">Candidatus Bacteroides intestinavium</name>
    <dbReference type="NCBI Taxonomy" id="2838469"/>
    <lineage>
        <taxon>Bacteria</taxon>
        <taxon>Pseudomonadati</taxon>
        <taxon>Bacteroidota</taxon>
        <taxon>Bacteroidia</taxon>
        <taxon>Bacteroidales</taxon>
        <taxon>Bacteroidaceae</taxon>
        <taxon>Bacteroides</taxon>
    </lineage>
</organism>
<dbReference type="InterPro" id="IPR027417">
    <property type="entry name" value="P-loop_NTPase"/>
</dbReference>
<reference evidence="1" key="1">
    <citation type="journal article" date="2021" name="PeerJ">
        <title>Extensive microbial diversity within the chicken gut microbiome revealed by metagenomics and culture.</title>
        <authorList>
            <person name="Gilroy R."/>
            <person name="Ravi A."/>
            <person name="Getino M."/>
            <person name="Pursley I."/>
            <person name="Horton D.L."/>
            <person name="Alikhan N.F."/>
            <person name="Baker D."/>
            <person name="Gharbi K."/>
            <person name="Hall N."/>
            <person name="Watson M."/>
            <person name="Adriaenssens E.M."/>
            <person name="Foster-Nyarko E."/>
            <person name="Jarju S."/>
            <person name="Secka A."/>
            <person name="Antonio M."/>
            <person name="Oren A."/>
            <person name="Chaudhuri R.R."/>
            <person name="La Ragione R."/>
            <person name="Hildebrand F."/>
            <person name="Pallen M.J."/>
        </authorList>
    </citation>
    <scope>NUCLEOTIDE SEQUENCE</scope>
    <source>
        <strain evidence="1">ChiHecec1B25-7008</strain>
    </source>
</reference>
<feature type="non-terminal residue" evidence="1">
    <location>
        <position position="1"/>
    </location>
</feature>
<sequence length="67" mass="7804">PADKARAEIARVNRNRIAHYEYYTGEKWGDPHRYDLMLNTGSLDLQTACDLVAEYYQKVCQHSKESL</sequence>
<accession>A0A9D2HRX2</accession>
<keyword evidence="1" id="KW-0808">Transferase</keyword>
<name>A0A9D2HRX2_9BACE</name>
<reference evidence="1" key="2">
    <citation type="submission" date="2021-04" db="EMBL/GenBank/DDBJ databases">
        <authorList>
            <person name="Gilroy R."/>
        </authorList>
    </citation>
    <scope>NUCLEOTIDE SEQUENCE</scope>
    <source>
        <strain evidence="1">ChiHecec1B25-7008</strain>
    </source>
</reference>
<dbReference type="AlphaFoldDB" id="A0A9D2HRX2"/>
<dbReference type="GO" id="GO:0016301">
    <property type="term" value="F:kinase activity"/>
    <property type="evidence" value="ECO:0007669"/>
    <property type="project" value="UniProtKB-KW"/>
</dbReference>
<protein>
    <submittedName>
        <fullName evidence="1">Cytidylate kinase-like family protein</fullName>
    </submittedName>
</protein>